<dbReference type="EMBL" id="DWVY01000039">
    <property type="protein sequence ID" value="HJC74780.1"/>
    <property type="molecule type" value="Genomic_DNA"/>
</dbReference>
<evidence type="ECO:0000313" key="1">
    <source>
        <dbReference type="EMBL" id="HJC74780.1"/>
    </source>
</evidence>
<comment type="caution">
    <text evidence="1">The sequence shown here is derived from an EMBL/GenBank/DDBJ whole genome shotgun (WGS) entry which is preliminary data.</text>
</comment>
<protein>
    <submittedName>
        <fullName evidence="1">Uncharacterized protein</fullName>
    </submittedName>
</protein>
<evidence type="ECO:0000313" key="2">
    <source>
        <dbReference type="Proteomes" id="UP000823902"/>
    </source>
</evidence>
<gene>
    <name evidence="1" type="ORF">H9697_07525</name>
</gene>
<dbReference type="Proteomes" id="UP000823902">
    <property type="component" value="Unassembled WGS sequence"/>
</dbReference>
<name>A0A9D2QB95_9FIRM</name>
<dbReference type="AlphaFoldDB" id="A0A9D2QB95"/>
<sequence>MRKFVEMLKEPECNGADLVNEASRMCNVLCLGTERIVDEIKENTETSDVFQDRIALPWIMQLYEMAQDRMYDARNEMAIKIGAALYKTLVQLDFISCKPADRSKDFVAGMSREHRTIQQSFSGIVFLYLAKVLDGKGMLAEADELMSLEGFPYGVWREELPLI</sequence>
<accession>A0A9D2QB95</accession>
<reference evidence="1" key="2">
    <citation type="submission" date="2021-04" db="EMBL/GenBank/DDBJ databases">
        <authorList>
            <person name="Gilroy R."/>
        </authorList>
    </citation>
    <scope>NUCLEOTIDE SEQUENCE</scope>
    <source>
        <strain evidence="1">CHK196-7946</strain>
    </source>
</reference>
<reference evidence="1" key="1">
    <citation type="journal article" date="2021" name="PeerJ">
        <title>Extensive microbial diversity within the chicken gut microbiome revealed by metagenomics and culture.</title>
        <authorList>
            <person name="Gilroy R."/>
            <person name="Ravi A."/>
            <person name="Getino M."/>
            <person name="Pursley I."/>
            <person name="Horton D.L."/>
            <person name="Alikhan N.F."/>
            <person name="Baker D."/>
            <person name="Gharbi K."/>
            <person name="Hall N."/>
            <person name="Watson M."/>
            <person name="Adriaenssens E.M."/>
            <person name="Foster-Nyarko E."/>
            <person name="Jarju S."/>
            <person name="Secka A."/>
            <person name="Antonio M."/>
            <person name="Oren A."/>
            <person name="Chaudhuri R.R."/>
            <person name="La Ragione R."/>
            <person name="Hildebrand F."/>
            <person name="Pallen M.J."/>
        </authorList>
    </citation>
    <scope>NUCLEOTIDE SEQUENCE</scope>
    <source>
        <strain evidence="1">CHK196-7946</strain>
    </source>
</reference>
<proteinExistence type="predicted"/>
<organism evidence="1 2">
    <name type="scientific">Candidatus Mediterraneibacter faecavium</name>
    <dbReference type="NCBI Taxonomy" id="2838668"/>
    <lineage>
        <taxon>Bacteria</taxon>
        <taxon>Bacillati</taxon>
        <taxon>Bacillota</taxon>
        <taxon>Clostridia</taxon>
        <taxon>Lachnospirales</taxon>
        <taxon>Lachnospiraceae</taxon>
        <taxon>Mediterraneibacter</taxon>
    </lineage>
</organism>